<evidence type="ECO:0000256" key="1">
    <source>
        <dbReference type="RuleBase" id="RU003513"/>
    </source>
</evidence>
<proteinExistence type="inferred from homology"/>
<dbReference type="OrthoDB" id="9803238at2"/>
<dbReference type="Proteomes" id="UP000184164">
    <property type="component" value="Unassembled WGS sequence"/>
</dbReference>
<dbReference type="InterPro" id="IPR003331">
    <property type="entry name" value="UDP_GlcNAc_Epimerase_2_dom"/>
</dbReference>
<protein>
    <submittedName>
        <fullName evidence="3">UDP-N-acetylglucosamine 2-epimerase (Non-hydrolysing)</fullName>
    </submittedName>
</protein>
<evidence type="ECO:0000313" key="4">
    <source>
        <dbReference type="Proteomes" id="UP000184164"/>
    </source>
</evidence>
<dbReference type="Gene3D" id="3.40.50.2000">
    <property type="entry name" value="Glycogen Phosphorylase B"/>
    <property type="match status" value="2"/>
</dbReference>
<dbReference type="PANTHER" id="PTHR43174">
    <property type="entry name" value="UDP-N-ACETYLGLUCOSAMINE 2-EPIMERASE"/>
    <property type="match status" value="1"/>
</dbReference>
<feature type="domain" description="UDP-N-acetylglucosamine 2-epimerase" evidence="2">
    <location>
        <begin position="37"/>
        <end position="385"/>
    </location>
</feature>
<dbReference type="CDD" id="cd03786">
    <property type="entry name" value="GTB_UDP-GlcNAc_2-Epimerase"/>
    <property type="match status" value="1"/>
</dbReference>
<keyword evidence="4" id="KW-1185">Reference proteome</keyword>
<accession>A0A1M4VJQ2</accession>
<dbReference type="NCBIfam" id="TIGR00236">
    <property type="entry name" value="wecB"/>
    <property type="match status" value="1"/>
</dbReference>
<sequence>MKIISVVGARPNFMKIAPFINAIKKHNEKLEPSGSQPVKHLLVHTGQHYDVRMSESFFRSLGIPNPDINLEIGSGTHAEQVGHTMIAFEKICITEKPDWVVVLGDVNATLACSVTAKKLNIKVCHIEAGLRSGDMAMPEEINRLVTDRLSDLLLTPDRLSNENLKKEGVPPEKIEFVGNIMIDTLEANREKVAGLSIAAILEKNRLDEQQKKPAPKLDSDSRYAVLTMHRPSNVDQKEILEPILNFLTEEVSKDMPVIWPIHPRTQKMLQKFGLWEKAVNAENLVLLYPIGYHEMLRLNMGAAIMLTDSGGLQEECCVLGTPCLTLRWNTERPVTLKEHGGASVLVGNNISRIREEYQTALQTGRVPQRPELWDGQTAQRCVKAILNYGK</sequence>
<dbReference type="InterPro" id="IPR029767">
    <property type="entry name" value="WecB-like"/>
</dbReference>
<comment type="similarity">
    <text evidence="1">Belongs to the UDP-N-acetylglucosamine 2-epimerase family.</text>
</comment>
<keyword evidence="1" id="KW-0413">Isomerase</keyword>
<dbReference type="GO" id="GO:0016853">
    <property type="term" value="F:isomerase activity"/>
    <property type="evidence" value="ECO:0007669"/>
    <property type="project" value="UniProtKB-KW"/>
</dbReference>
<dbReference type="STRING" id="1484053.SAMN05444274_102122"/>
<name>A0A1M4VJQ2_9BACT</name>
<dbReference type="Pfam" id="PF02350">
    <property type="entry name" value="Epimerase_2"/>
    <property type="match status" value="1"/>
</dbReference>
<dbReference type="SUPFAM" id="SSF53756">
    <property type="entry name" value="UDP-Glycosyltransferase/glycogen phosphorylase"/>
    <property type="match status" value="1"/>
</dbReference>
<gene>
    <name evidence="3" type="ORF">SAMN05444274_102122</name>
</gene>
<evidence type="ECO:0000313" key="3">
    <source>
        <dbReference type="EMBL" id="SHE69221.1"/>
    </source>
</evidence>
<dbReference type="EMBL" id="FQUM01000002">
    <property type="protein sequence ID" value="SHE69221.1"/>
    <property type="molecule type" value="Genomic_DNA"/>
</dbReference>
<evidence type="ECO:0000259" key="2">
    <source>
        <dbReference type="Pfam" id="PF02350"/>
    </source>
</evidence>
<dbReference type="RefSeq" id="WP_072999132.1">
    <property type="nucleotide sequence ID" value="NZ_FQUM01000002.1"/>
</dbReference>
<dbReference type="AlphaFoldDB" id="A0A1M4VJQ2"/>
<reference evidence="4" key="1">
    <citation type="submission" date="2016-11" db="EMBL/GenBank/DDBJ databases">
        <authorList>
            <person name="Varghese N."/>
            <person name="Submissions S."/>
        </authorList>
    </citation>
    <scope>NUCLEOTIDE SEQUENCE [LARGE SCALE GENOMIC DNA]</scope>
    <source>
        <strain evidence="4">DSM 26910</strain>
    </source>
</reference>
<dbReference type="PANTHER" id="PTHR43174:SF1">
    <property type="entry name" value="UDP-N-ACETYLGLUCOSAMINE 2-EPIMERASE"/>
    <property type="match status" value="1"/>
</dbReference>
<organism evidence="3 4">
    <name type="scientific">Mariniphaga anaerophila</name>
    <dbReference type="NCBI Taxonomy" id="1484053"/>
    <lineage>
        <taxon>Bacteria</taxon>
        <taxon>Pseudomonadati</taxon>
        <taxon>Bacteroidota</taxon>
        <taxon>Bacteroidia</taxon>
        <taxon>Marinilabiliales</taxon>
        <taxon>Prolixibacteraceae</taxon>
        <taxon>Mariniphaga</taxon>
    </lineage>
</organism>